<name>A0A0F9V5J7_9ZZZZ</name>
<dbReference type="Pfam" id="PF02810">
    <property type="entry name" value="SEC-C"/>
    <property type="match status" value="1"/>
</dbReference>
<sequence length="118" mass="13154">MGIKFRGPEPGRNDLCPCNSGLKFKWCHGDSGKAAACDRVAFEHMSILVAREQHKRGILSDAQFKMFMAKYKPDAIPEPVTSKDVSQILDSAELKRCDCGAPIPDNVKMCVKCKRVKR</sequence>
<protein>
    <recommendedName>
        <fullName evidence="2">Zinc chelation protein SecC</fullName>
    </recommendedName>
</protein>
<dbReference type="AlphaFoldDB" id="A0A0F9V5J7"/>
<proteinExistence type="predicted"/>
<reference evidence="1" key="1">
    <citation type="journal article" date="2015" name="Nature">
        <title>Complex archaea that bridge the gap between prokaryotes and eukaryotes.</title>
        <authorList>
            <person name="Spang A."/>
            <person name="Saw J.H."/>
            <person name="Jorgensen S.L."/>
            <person name="Zaremba-Niedzwiedzka K."/>
            <person name="Martijn J."/>
            <person name="Lind A.E."/>
            <person name="van Eijk R."/>
            <person name="Schleper C."/>
            <person name="Guy L."/>
            <person name="Ettema T.J."/>
        </authorList>
    </citation>
    <scope>NUCLEOTIDE SEQUENCE</scope>
</reference>
<comment type="caution">
    <text evidence="1">The sequence shown here is derived from an EMBL/GenBank/DDBJ whole genome shotgun (WGS) entry which is preliminary data.</text>
</comment>
<gene>
    <name evidence="1" type="ORF">LCGC14_0448060</name>
</gene>
<dbReference type="InterPro" id="IPR004027">
    <property type="entry name" value="SEC_C_motif"/>
</dbReference>
<organism evidence="1">
    <name type="scientific">marine sediment metagenome</name>
    <dbReference type="NCBI Taxonomy" id="412755"/>
    <lineage>
        <taxon>unclassified sequences</taxon>
        <taxon>metagenomes</taxon>
        <taxon>ecological metagenomes</taxon>
    </lineage>
</organism>
<evidence type="ECO:0008006" key="2">
    <source>
        <dbReference type="Google" id="ProtNLM"/>
    </source>
</evidence>
<dbReference type="Gene3D" id="3.10.450.50">
    <property type="match status" value="1"/>
</dbReference>
<accession>A0A0F9V5J7</accession>
<dbReference type="SUPFAM" id="SSF103642">
    <property type="entry name" value="Sec-C motif"/>
    <property type="match status" value="1"/>
</dbReference>
<evidence type="ECO:0000313" key="1">
    <source>
        <dbReference type="EMBL" id="KKN68786.1"/>
    </source>
</evidence>
<dbReference type="EMBL" id="LAZR01000440">
    <property type="protein sequence ID" value="KKN68786.1"/>
    <property type="molecule type" value="Genomic_DNA"/>
</dbReference>